<name>A0A6J2KCN5_BOMMA</name>
<feature type="compositionally biased region" description="Polar residues" evidence="2">
    <location>
        <begin position="191"/>
        <end position="206"/>
    </location>
</feature>
<sequence>MSGRSSPVNGGYESARLTVRKDLFPDVRVPKLGASSKDDLDEIETDESASGVKLETDFEQSIDEIANKKVQANGVQPPPRTRHKKHKQRSRRDTKHTTLNGYLPTESKRKKHRHRTRSMNNTVQIISGKNLSLVSSSKYRDYDEEMQDAEEEQRVEEEEEDVEEVPEQEESSDDEVLKCSVKLPSVICMQRQSGKPYSHELSQLSTKKSKKDSKERRTHAITPCSGKPRSMLNICSRSKKKARKTESTTTYQSQIIDTNSIKIKIRRTSLHEPKITPVPVPVLDVSQRKSKKRRTISPVASESSGEEYDPSRGDTAAAMSVAAPKPRHPRPKTPKTRKSNTNKKKKEKTERNRISAVQNKDTGPQSPWGMSMPREVLLKIFDYVISSLGTLPSVIRLGRVCKLWHSVSCTPDLWKSVDLAQYTIEKCKTDYKLVWLLENRLSQCQSLNIAQWKVCNIGWVLTSVAECCPNLTELSVAGWSRITAEQLYEILRSLPNLQRLDLSFASETGGSGSCLTAASMARVCENFGERLTHLTLANNKFTALSQILSSVAAHCKNLEVLDISGAQATTHPAAVPLEALQKGCPKMRVFRAANAQLILASATTSQQMETDGWTQLEELSVAGEAAAERVAVGEYRLGDDALSRLVRGATRLRLLDLRGLQRLSDSGLVRVPAWDLQHLFLGGCNVTRQSNACLELICEKWSHSLLELDLSWASAARVLDDAVSALADSTTSKLRILNLCGSSVSLEPVKKVLLRCPHLEYLNLSSCRALPRGMKRSYAGKELQDLKDSFDPVKIKAKEEKDVETTTPKKGTKKTQPDSKSDTDAKETGGDLTSASDTKIDSNSLNESESKSFHFQEPKSLSDVGLSEKLSSSLEFISKSSIDGKTINSKTSDLFTSKDSIDSATSVLEERRFTRDVTPKLLSPMSQSRPDSSSTPRSESKSDFGSPHFSPVPKPDSQVQNSPDVQTETIKNNSWHLGTFKSTPTYKSEASPLNRIDSSSKMKHNKMIEQCSPTTSLENTNKRSPDVQGVKQDIKNPNTWNYGNYSPMPRQDNHFSSQRSPYSAQPSPAQPSPYSTQPSPYSAQPSPYSSQPSPYSAQPSPDTSQIVKPDLPKSGAWNTGNYSPMPKHHAPFSPHPSTHTSPDPGIGMKADSLRNNPNKTPGQYSPMSRQDRLHHSPYSPRPSIDNTVYSNKKSPGVGNYSPMMRPDYHLPSPDRGPTSRTSMSGRSAELYARNVSKVPDLLHNIPLPDNSWGIEKFNQTAVTPTSTIESLVWGTPSFNAEPPSTVSGRSENVPSAPTLNTPPPRPWTELPSFESSVRRLNDNLSDPWSVGQFRVEPPHAVHNHFVEQNVNFDSLSSHHLGHQTQSLSNFLDDGFSETSRVD</sequence>
<feature type="compositionally biased region" description="Polar residues" evidence="2">
    <location>
        <begin position="1035"/>
        <end position="1044"/>
    </location>
</feature>
<dbReference type="InterPro" id="IPR006553">
    <property type="entry name" value="Leu-rich_rpt_Cys-con_subtyp"/>
</dbReference>
<feature type="compositionally biased region" description="Basic residues" evidence="2">
    <location>
        <begin position="325"/>
        <end position="346"/>
    </location>
</feature>
<dbReference type="GO" id="GO:0019005">
    <property type="term" value="C:SCF ubiquitin ligase complex"/>
    <property type="evidence" value="ECO:0007669"/>
    <property type="project" value="InterPro"/>
</dbReference>
<dbReference type="InterPro" id="IPR036047">
    <property type="entry name" value="F-box-like_dom_sf"/>
</dbReference>
<feature type="compositionally biased region" description="Polar residues" evidence="2">
    <location>
        <begin position="1153"/>
        <end position="1168"/>
    </location>
</feature>
<feature type="region of interest" description="Disordered" evidence="2">
    <location>
        <begin position="68"/>
        <end position="118"/>
    </location>
</feature>
<feature type="compositionally biased region" description="Polar residues" evidence="2">
    <location>
        <begin position="1281"/>
        <end position="1299"/>
    </location>
</feature>
<feature type="compositionally biased region" description="Acidic residues" evidence="2">
    <location>
        <begin position="142"/>
        <end position="174"/>
    </location>
</feature>
<feature type="region of interest" description="Disordered" evidence="2">
    <location>
        <begin position="797"/>
        <end position="864"/>
    </location>
</feature>
<gene>
    <name evidence="5" type="primary">LOC114249357</name>
</gene>
<feature type="region of interest" description="Disordered" evidence="2">
    <location>
        <begin position="191"/>
        <end position="231"/>
    </location>
</feature>
<proteinExistence type="predicted"/>
<feature type="compositionally biased region" description="Low complexity" evidence="2">
    <location>
        <begin position="923"/>
        <end position="937"/>
    </location>
</feature>
<dbReference type="SMART" id="SM00367">
    <property type="entry name" value="LRR_CC"/>
    <property type="match status" value="3"/>
</dbReference>
<dbReference type="RefSeq" id="XP_028038687.1">
    <property type="nucleotide sequence ID" value="XM_028182886.1"/>
</dbReference>
<feature type="region of interest" description="Disordered" evidence="2">
    <location>
        <begin position="140"/>
        <end position="176"/>
    </location>
</feature>
<evidence type="ECO:0000256" key="1">
    <source>
        <dbReference type="ARBA" id="ARBA00022786"/>
    </source>
</evidence>
<dbReference type="PANTHER" id="PTHR13318">
    <property type="entry name" value="PARTNER OF PAIRED, ISOFORM B-RELATED"/>
    <property type="match status" value="1"/>
</dbReference>
<feature type="compositionally biased region" description="Basic and acidic residues" evidence="2">
    <location>
        <begin position="908"/>
        <end position="918"/>
    </location>
</feature>
<feature type="compositionally biased region" description="Polar residues" evidence="2">
    <location>
        <begin position="886"/>
        <end position="906"/>
    </location>
</feature>
<feature type="compositionally biased region" description="Polar residues" evidence="2">
    <location>
        <begin position="831"/>
        <end position="847"/>
    </location>
</feature>
<dbReference type="Pfam" id="PF12937">
    <property type="entry name" value="F-box-like"/>
    <property type="match status" value="1"/>
</dbReference>
<dbReference type="OrthoDB" id="3134645at2759"/>
<feature type="compositionally biased region" description="Basic residues" evidence="2">
    <location>
        <begin position="80"/>
        <end position="94"/>
    </location>
</feature>
<feature type="region of interest" description="Disordered" evidence="2">
    <location>
        <begin position="881"/>
        <end position="1223"/>
    </location>
</feature>
<reference evidence="5" key="1">
    <citation type="submission" date="2025-08" db="UniProtKB">
        <authorList>
            <consortium name="RefSeq"/>
        </authorList>
    </citation>
    <scope>IDENTIFICATION</scope>
    <source>
        <tissue evidence="5">Silk gland</tissue>
    </source>
</reference>
<keyword evidence="1" id="KW-0833">Ubl conjugation pathway</keyword>
<feature type="compositionally biased region" description="Polar residues" evidence="2">
    <location>
        <begin position="355"/>
        <end position="365"/>
    </location>
</feature>
<feature type="compositionally biased region" description="Basic residues" evidence="2">
    <location>
        <begin position="108"/>
        <end position="117"/>
    </location>
</feature>
<dbReference type="Gene3D" id="3.80.10.10">
    <property type="entry name" value="Ribonuclease Inhibitor"/>
    <property type="match status" value="2"/>
</dbReference>
<feature type="compositionally biased region" description="Basic and acidic residues" evidence="2">
    <location>
        <begin position="815"/>
        <end position="829"/>
    </location>
</feature>
<dbReference type="GO" id="GO:0031146">
    <property type="term" value="P:SCF-dependent proteasomal ubiquitin-dependent protein catabolic process"/>
    <property type="evidence" value="ECO:0007669"/>
    <property type="project" value="TreeGrafter"/>
</dbReference>
<dbReference type="SUPFAM" id="SSF81383">
    <property type="entry name" value="F-box domain"/>
    <property type="match status" value="1"/>
</dbReference>
<dbReference type="KEGG" id="bman:114249357"/>
<feature type="compositionally biased region" description="Polar residues" evidence="2">
    <location>
        <begin position="1184"/>
        <end position="1193"/>
    </location>
</feature>
<protein>
    <submittedName>
        <fullName evidence="5">Uncharacterized protein LOC114249357</fullName>
    </submittedName>
</protein>
<evidence type="ECO:0000259" key="3">
    <source>
        <dbReference type="Pfam" id="PF12937"/>
    </source>
</evidence>
<evidence type="ECO:0000313" key="5">
    <source>
        <dbReference type="RefSeq" id="XP_028038687.1"/>
    </source>
</evidence>
<dbReference type="InterPro" id="IPR032675">
    <property type="entry name" value="LRR_dom_sf"/>
</dbReference>
<dbReference type="SUPFAM" id="SSF52047">
    <property type="entry name" value="RNI-like"/>
    <property type="match status" value="1"/>
</dbReference>
<feature type="region of interest" description="Disordered" evidence="2">
    <location>
        <begin position="30"/>
        <end position="55"/>
    </location>
</feature>
<organism evidence="4 5">
    <name type="scientific">Bombyx mandarina</name>
    <name type="common">Wild silk moth</name>
    <name type="synonym">Wild silkworm</name>
    <dbReference type="NCBI Taxonomy" id="7092"/>
    <lineage>
        <taxon>Eukaryota</taxon>
        <taxon>Metazoa</taxon>
        <taxon>Ecdysozoa</taxon>
        <taxon>Arthropoda</taxon>
        <taxon>Hexapoda</taxon>
        <taxon>Insecta</taxon>
        <taxon>Pterygota</taxon>
        <taxon>Neoptera</taxon>
        <taxon>Endopterygota</taxon>
        <taxon>Lepidoptera</taxon>
        <taxon>Glossata</taxon>
        <taxon>Ditrysia</taxon>
        <taxon>Bombycoidea</taxon>
        <taxon>Bombycidae</taxon>
        <taxon>Bombycinae</taxon>
        <taxon>Bombyx</taxon>
    </lineage>
</organism>
<dbReference type="CTD" id="36201"/>
<evidence type="ECO:0000313" key="4">
    <source>
        <dbReference type="Proteomes" id="UP000504629"/>
    </source>
</evidence>
<feature type="compositionally biased region" description="Basic residues" evidence="2">
    <location>
        <begin position="207"/>
        <end position="219"/>
    </location>
</feature>
<feature type="region of interest" description="Disordered" evidence="2">
    <location>
        <begin position="1281"/>
        <end position="1307"/>
    </location>
</feature>
<dbReference type="Proteomes" id="UP000504629">
    <property type="component" value="Unplaced"/>
</dbReference>
<accession>A0A6J2KCN5</accession>
<dbReference type="CDD" id="cd22119">
    <property type="entry name" value="F-box_FBXL6"/>
    <property type="match status" value="1"/>
</dbReference>
<feature type="domain" description="F-box" evidence="3">
    <location>
        <begin position="371"/>
        <end position="419"/>
    </location>
</feature>
<keyword evidence="4" id="KW-1185">Reference proteome</keyword>
<feature type="compositionally biased region" description="Polar residues" evidence="2">
    <location>
        <begin position="957"/>
        <end position="988"/>
    </location>
</feature>
<feature type="compositionally biased region" description="Low complexity" evidence="2">
    <location>
        <begin position="1056"/>
        <end position="1101"/>
    </location>
</feature>
<dbReference type="InterPro" id="IPR047922">
    <property type="entry name" value="FBXL6_F-box"/>
</dbReference>
<dbReference type="GeneID" id="114249357"/>
<feature type="compositionally biased region" description="Basic and acidic residues" evidence="2">
    <location>
        <begin position="848"/>
        <end position="857"/>
    </location>
</feature>
<evidence type="ECO:0000256" key="2">
    <source>
        <dbReference type="SAM" id="MobiDB-lite"/>
    </source>
</evidence>
<dbReference type="InterPro" id="IPR001810">
    <property type="entry name" value="F-box_dom"/>
</dbReference>
<feature type="compositionally biased region" description="Low complexity" evidence="2">
    <location>
        <begin position="1131"/>
        <end position="1142"/>
    </location>
</feature>
<feature type="region of interest" description="Disordered" evidence="2">
    <location>
        <begin position="281"/>
        <end position="368"/>
    </location>
</feature>